<dbReference type="Pfam" id="PF01522">
    <property type="entry name" value="Polysacc_deac_1"/>
    <property type="match status" value="1"/>
</dbReference>
<evidence type="ECO:0000256" key="3">
    <source>
        <dbReference type="ARBA" id="ARBA00022729"/>
    </source>
</evidence>
<dbReference type="InterPro" id="IPR002509">
    <property type="entry name" value="NODB_dom"/>
</dbReference>
<dbReference type="GO" id="GO:0005975">
    <property type="term" value="P:carbohydrate metabolic process"/>
    <property type="evidence" value="ECO:0007669"/>
    <property type="project" value="InterPro"/>
</dbReference>
<evidence type="ECO:0000256" key="4">
    <source>
        <dbReference type="ARBA" id="ARBA00022801"/>
    </source>
</evidence>
<keyword evidence="3" id="KW-0732">Signal</keyword>
<evidence type="ECO:0000313" key="9">
    <source>
        <dbReference type="EMBL" id="RAR03301.1"/>
    </source>
</evidence>
<keyword evidence="2" id="KW-0479">Metal-binding</keyword>
<comment type="cofactor">
    <cofactor evidence="1">
        <name>Co(2+)</name>
        <dbReference type="ChEBI" id="CHEBI:48828"/>
    </cofactor>
</comment>
<evidence type="ECO:0000256" key="6">
    <source>
        <dbReference type="ARBA" id="ARBA00023285"/>
    </source>
</evidence>
<organism evidence="9 10">
    <name type="scientific">Stemphylium lycopersici</name>
    <name type="common">Tomato gray leaf spot disease fungus</name>
    <name type="synonym">Thyrospora lycopersici</name>
    <dbReference type="NCBI Taxonomy" id="183478"/>
    <lineage>
        <taxon>Eukaryota</taxon>
        <taxon>Fungi</taxon>
        <taxon>Dikarya</taxon>
        <taxon>Ascomycota</taxon>
        <taxon>Pezizomycotina</taxon>
        <taxon>Dothideomycetes</taxon>
        <taxon>Pleosporomycetidae</taxon>
        <taxon>Pleosporales</taxon>
        <taxon>Pleosporineae</taxon>
        <taxon>Pleosporaceae</taxon>
        <taxon>Stemphylium</taxon>
    </lineage>
</organism>
<dbReference type="Gene3D" id="3.20.20.370">
    <property type="entry name" value="Glycoside hydrolase/deacetylase"/>
    <property type="match status" value="1"/>
</dbReference>
<evidence type="ECO:0000256" key="7">
    <source>
        <dbReference type="SAM" id="MobiDB-lite"/>
    </source>
</evidence>
<keyword evidence="5" id="KW-0119">Carbohydrate metabolism</keyword>
<proteinExistence type="predicted"/>
<dbReference type="GO" id="GO:0016810">
    <property type="term" value="F:hydrolase activity, acting on carbon-nitrogen (but not peptide) bonds"/>
    <property type="evidence" value="ECO:0007669"/>
    <property type="project" value="InterPro"/>
</dbReference>
<keyword evidence="10" id="KW-1185">Reference proteome</keyword>
<dbReference type="SUPFAM" id="SSF88713">
    <property type="entry name" value="Glycoside hydrolase/deacetylase"/>
    <property type="match status" value="1"/>
</dbReference>
<name>A0A364MTT8_STELY</name>
<keyword evidence="4" id="KW-0378">Hydrolase</keyword>
<evidence type="ECO:0000259" key="8">
    <source>
        <dbReference type="PROSITE" id="PS51677"/>
    </source>
</evidence>
<dbReference type="PROSITE" id="PS51677">
    <property type="entry name" value="NODB"/>
    <property type="match status" value="1"/>
</dbReference>
<feature type="region of interest" description="Disordered" evidence="7">
    <location>
        <begin position="201"/>
        <end position="222"/>
    </location>
</feature>
<dbReference type="EMBL" id="QGDH01000185">
    <property type="protein sequence ID" value="RAR03301.1"/>
    <property type="molecule type" value="Genomic_DNA"/>
</dbReference>
<comment type="caution">
    <text evidence="9">The sequence shown here is derived from an EMBL/GenBank/DDBJ whole genome shotgun (WGS) entry which is preliminary data.</text>
</comment>
<feature type="domain" description="NodB homology" evidence="8">
    <location>
        <begin position="73"/>
        <end position="256"/>
    </location>
</feature>
<dbReference type="PANTHER" id="PTHR46471:SF9">
    <property type="entry name" value="CHITIN DEACETYLASE"/>
    <property type="match status" value="1"/>
</dbReference>
<evidence type="ECO:0000256" key="1">
    <source>
        <dbReference type="ARBA" id="ARBA00001941"/>
    </source>
</evidence>
<dbReference type="PANTHER" id="PTHR46471">
    <property type="entry name" value="CHITIN DEACETYLASE"/>
    <property type="match status" value="1"/>
</dbReference>
<accession>A0A364MTT8</accession>
<protein>
    <submittedName>
        <fullName evidence="9">Carbohydrate esterase family 4 protein</fullName>
    </submittedName>
</protein>
<dbReference type="AlphaFoldDB" id="A0A364MTT8"/>
<evidence type="ECO:0000256" key="5">
    <source>
        <dbReference type="ARBA" id="ARBA00023277"/>
    </source>
</evidence>
<dbReference type="GO" id="GO:0046872">
    <property type="term" value="F:metal ion binding"/>
    <property type="evidence" value="ECO:0007669"/>
    <property type="project" value="UniProtKB-KW"/>
</dbReference>
<sequence>MWKPYRGINCYDRVLSMPKSCIYCWARNMVLKSLFVVALAAVAIAKPIPDPLNVIRQSGPAAGQVITKCNAPGQIALAYDDGPSQYTQKLVDTLTAGGAKGTFFVTGSLYGCIYNQKTALQNAYKAGHQIASHSWSHPQNFGSLSTNDLTTQMTRLEQALVNIIGVKPTYMRPPYLATGGNVLSTMRTLGYRVITDDVDSEDWNGKTPQQSQQKFQQAGTGGNGHIPLMHETYASTVNTLTPWLISWAKNNNLKLVTVAECLGDTTGAYKSGTPNGASTC</sequence>
<keyword evidence="6" id="KW-0170">Cobalt</keyword>
<dbReference type="STRING" id="183478.A0A364MTT8"/>
<dbReference type="CDD" id="cd10951">
    <property type="entry name" value="CE4_ClCDA_like"/>
    <property type="match status" value="1"/>
</dbReference>
<dbReference type="Proteomes" id="UP000249619">
    <property type="component" value="Unassembled WGS sequence"/>
</dbReference>
<evidence type="ECO:0000313" key="10">
    <source>
        <dbReference type="Proteomes" id="UP000249619"/>
    </source>
</evidence>
<reference evidence="10" key="1">
    <citation type="submission" date="2018-05" db="EMBL/GenBank/DDBJ databases">
        <title>Draft genome sequence of Stemphylium lycopersici strain CIDEFI 213.</title>
        <authorList>
            <person name="Medina R."/>
            <person name="Franco M.E.E."/>
            <person name="Lucentini C.G."/>
            <person name="Saparrat M.C.N."/>
            <person name="Balatti P.A."/>
        </authorList>
    </citation>
    <scope>NUCLEOTIDE SEQUENCE [LARGE SCALE GENOMIC DNA]</scope>
    <source>
        <strain evidence="10">CIDEFI 213</strain>
    </source>
</reference>
<gene>
    <name evidence="9" type="ORF">DDE83_008270</name>
</gene>
<dbReference type="InterPro" id="IPR011330">
    <property type="entry name" value="Glyco_hydro/deAcase_b/a-brl"/>
</dbReference>
<evidence type="ECO:0000256" key="2">
    <source>
        <dbReference type="ARBA" id="ARBA00022723"/>
    </source>
</evidence>